<dbReference type="Proteomes" id="UP000509458">
    <property type="component" value="Chromosome"/>
</dbReference>
<keyword evidence="1" id="KW-0732">Signal</keyword>
<dbReference type="InterPro" id="IPR046732">
    <property type="entry name" value="DUF6624"/>
</dbReference>
<protein>
    <submittedName>
        <fullName evidence="2">Uncharacterized protein</fullName>
    </submittedName>
</protein>
<dbReference type="EMBL" id="LR812090">
    <property type="protein sequence ID" value="CAB9494207.1"/>
    <property type="molecule type" value="Genomic_DNA"/>
</dbReference>
<name>A0A6T9Y0D8_ALTMA</name>
<feature type="chain" id="PRO_5029862578" evidence="1">
    <location>
        <begin position="17"/>
        <end position="192"/>
    </location>
</feature>
<sequence length="192" mass="21581">MRISLLIIFLSFNCLAASNIELQKELVSMAKADQEVRNEISTAGWKKAPADLLEKIKRIDIENTNRLKEIVKQHSWVTQDLVGSEGVSAAFLIVQHSPDYQFKQSMLPLLKQSFLNGEGVTGQEFALLTDRVLIYQNKPQLYGTQLSIVGGELVFEPILDQENVNHRRAEVGLPSLEKYKKVVAEAYGLPVK</sequence>
<proteinExistence type="predicted"/>
<dbReference type="AlphaFoldDB" id="A0A6T9Y0D8"/>
<evidence type="ECO:0000313" key="2">
    <source>
        <dbReference type="EMBL" id="CAB9494207.1"/>
    </source>
</evidence>
<organism evidence="2 3">
    <name type="scientific">Alteromonas macleodii</name>
    <name type="common">Pseudoalteromonas macleodii</name>
    <dbReference type="NCBI Taxonomy" id="28108"/>
    <lineage>
        <taxon>Bacteria</taxon>
        <taxon>Pseudomonadati</taxon>
        <taxon>Pseudomonadota</taxon>
        <taxon>Gammaproteobacteria</taxon>
        <taxon>Alteromonadales</taxon>
        <taxon>Alteromonadaceae</taxon>
        <taxon>Alteromonas/Salinimonas group</taxon>
        <taxon>Alteromonas</taxon>
    </lineage>
</organism>
<gene>
    <name evidence="2" type="ORF">ALFOR1_31170</name>
</gene>
<reference evidence="2 3" key="1">
    <citation type="submission" date="2020-06" db="EMBL/GenBank/DDBJ databases">
        <authorList>
            <person name="Duchaud E."/>
        </authorList>
    </citation>
    <scope>NUCLEOTIDE SEQUENCE [LARGE SCALE GENOMIC DNA]</scope>
    <source>
        <strain evidence="2">Alteromonas fortis</strain>
    </source>
</reference>
<dbReference type="Pfam" id="PF20329">
    <property type="entry name" value="DUF6624"/>
    <property type="match status" value="1"/>
</dbReference>
<feature type="signal peptide" evidence="1">
    <location>
        <begin position="1"/>
        <end position="16"/>
    </location>
</feature>
<accession>A0A6T9Y0D8</accession>
<evidence type="ECO:0000313" key="3">
    <source>
        <dbReference type="Proteomes" id="UP000509458"/>
    </source>
</evidence>
<dbReference type="RefSeq" id="WP_179983608.1">
    <property type="nucleotide sequence ID" value="NZ_LR812090.1"/>
</dbReference>
<evidence type="ECO:0000256" key="1">
    <source>
        <dbReference type="SAM" id="SignalP"/>
    </source>
</evidence>